<comment type="caution">
    <text evidence="12">The sequence shown here is derived from an EMBL/GenBank/DDBJ whole genome shotgun (WGS) entry which is preliminary data.</text>
</comment>
<dbReference type="EMBL" id="JABCRI010000012">
    <property type="protein sequence ID" value="KAF8396302.1"/>
    <property type="molecule type" value="Genomic_DNA"/>
</dbReference>
<evidence type="ECO:0000313" key="12">
    <source>
        <dbReference type="EMBL" id="KAF8396302.1"/>
    </source>
</evidence>
<feature type="compositionally biased region" description="Basic and acidic residues" evidence="9">
    <location>
        <begin position="249"/>
        <end position="272"/>
    </location>
</feature>
<keyword evidence="10" id="KW-0812">Transmembrane</keyword>
<keyword evidence="7" id="KW-0446">Lipid-binding</keyword>
<accession>A0A835DD11</accession>
<evidence type="ECO:0000256" key="5">
    <source>
        <dbReference type="ARBA" id="ARBA00022824"/>
    </source>
</evidence>
<evidence type="ECO:0000256" key="2">
    <source>
        <dbReference type="ARBA" id="ARBA00022617"/>
    </source>
</evidence>
<keyword evidence="4" id="KW-0479">Metal-binding</keyword>
<keyword evidence="6" id="KW-0408">Iron</keyword>
<dbReference type="Proteomes" id="UP000655225">
    <property type="component" value="Unassembled WGS sequence"/>
</dbReference>
<protein>
    <recommendedName>
        <fullName evidence="11">Cytochrome b5 heme-binding domain-containing protein</fullName>
    </recommendedName>
</protein>
<keyword evidence="2" id="KW-0349">Heme</keyword>
<gene>
    <name evidence="12" type="ORF">HHK36_017917</name>
</gene>
<evidence type="ECO:0000313" key="13">
    <source>
        <dbReference type="Proteomes" id="UP000655225"/>
    </source>
</evidence>
<evidence type="ECO:0000256" key="3">
    <source>
        <dbReference type="ARBA" id="ARBA00022665"/>
    </source>
</evidence>
<dbReference type="InterPro" id="IPR001199">
    <property type="entry name" value="Cyt_B5-like_heme/steroid-bd"/>
</dbReference>
<keyword evidence="10" id="KW-0472">Membrane</keyword>
<dbReference type="GO" id="GO:0046872">
    <property type="term" value="F:metal ion binding"/>
    <property type="evidence" value="ECO:0007669"/>
    <property type="project" value="UniProtKB-KW"/>
</dbReference>
<dbReference type="GO" id="GO:0016020">
    <property type="term" value="C:membrane"/>
    <property type="evidence" value="ECO:0007669"/>
    <property type="project" value="TreeGrafter"/>
</dbReference>
<organism evidence="12 13">
    <name type="scientific">Tetracentron sinense</name>
    <name type="common">Spur-leaf</name>
    <dbReference type="NCBI Taxonomy" id="13715"/>
    <lineage>
        <taxon>Eukaryota</taxon>
        <taxon>Viridiplantae</taxon>
        <taxon>Streptophyta</taxon>
        <taxon>Embryophyta</taxon>
        <taxon>Tracheophyta</taxon>
        <taxon>Spermatophyta</taxon>
        <taxon>Magnoliopsida</taxon>
        <taxon>Trochodendrales</taxon>
        <taxon>Trochodendraceae</taxon>
        <taxon>Tetracentron</taxon>
    </lineage>
</organism>
<evidence type="ECO:0000256" key="7">
    <source>
        <dbReference type="ARBA" id="ARBA00023121"/>
    </source>
</evidence>
<reference evidence="12 13" key="1">
    <citation type="submission" date="2020-04" db="EMBL/GenBank/DDBJ databases">
        <title>Plant Genome Project.</title>
        <authorList>
            <person name="Zhang R.-G."/>
        </authorList>
    </citation>
    <scope>NUCLEOTIDE SEQUENCE [LARGE SCALE GENOMIC DNA]</scope>
    <source>
        <strain evidence="12">YNK0</strain>
        <tissue evidence="12">Leaf</tissue>
    </source>
</reference>
<dbReference type="OrthoDB" id="547796at2759"/>
<evidence type="ECO:0000259" key="11">
    <source>
        <dbReference type="SMART" id="SM01117"/>
    </source>
</evidence>
<keyword evidence="3" id="KW-0754">Steroid-binding</keyword>
<dbReference type="PANTHER" id="PTHR10281">
    <property type="entry name" value="MEMBRANE-ASSOCIATED PROGESTERONE RECEPTOR COMPONENT-RELATED"/>
    <property type="match status" value="1"/>
</dbReference>
<dbReference type="PANTHER" id="PTHR10281:SF72">
    <property type="entry name" value="NEUDESIN"/>
    <property type="match status" value="1"/>
</dbReference>
<evidence type="ECO:0000256" key="1">
    <source>
        <dbReference type="ARBA" id="ARBA00004240"/>
    </source>
</evidence>
<dbReference type="GO" id="GO:0005496">
    <property type="term" value="F:steroid binding"/>
    <property type="evidence" value="ECO:0007669"/>
    <property type="project" value="UniProtKB-KW"/>
</dbReference>
<dbReference type="AlphaFoldDB" id="A0A835DD11"/>
<evidence type="ECO:0000256" key="9">
    <source>
        <dbReference type="SAM" id="MobiDB-lite"/>
    </source>
</evidence>
<dbReference type="Gene3D" id="3.10.120.10">
    <property type="entry name" value="Cytochrome b5-like heme/steroid binding domain"/>
    <property type="match status" value="2"/>
</dbReference>
<dbReference type="OMA" id="MFVAPED"/>
<comment type="similarity">
    <text evidence="8">Belongs to the cytochrome b5 family. MAPR subfamily.</text>
</comment>
<dbReference type="SUPFAM" id="SSF55856">
    <property type="entry name" value="Cytochrome b5-like heme/steroid binding domain"/>
    <property type="match status" value="2"/>
</dbReference>
<evidence type="ECO:0000256" key="6">
    <source>
        <dbReference type="ARBA" id="ARBA00023004"/>
    </source>
</evidence>
<dbReference type="InterPro" id="IPR050577">
    <property type="entry name" value="MAPR/NEUFC/NENF-like"/>
</dbReference>
<evidence type="ECO:0000256" key="8">
    <source>
        <dbReference type="ARBA" id="ARBA00038357"/>
    </source>
</evidence>
<keyword evidence="13" id="KW-1185">Reference proteome</keyword>
<dbReference type="SMART" id="SM01117">
    <property type="entry name" value="Cyt-b5"/>
    <property type="match status" value="1"/>
</dbReference>
<dbReference type="GO" id="GO:0005783">
    <property type="term" value="C:endoplasmic reticulum"/>
    <property type="evidence" value="ECO:0007669"/>
    <property type="project" value="UniProtKB-SubCell"/>
</dbReference>
<feature type="domain" description="Cytochrome b5 heme-binding" evidence="11">
    <location>
        <begin position="70"/>
        <end position="245"/>
    </location>
</feature>
<feature type="transmembrane region" description="Helical" evidence="10">
    <location>
        <begin position="20"/>
        <end position="42"/>
    </location>
</feature>
<keyword evidence="5" id="KW-0256">Endoplasmic reticulum</keyword>
<proteinExistence type="inferred from homology"/>
<keyword evidence="10" id="KW-1133">Transmembrane helix</keyword>
<feature type="region of interest" description="Disordered" evidence="9">
    <location>
        <begin position="248"/>
        <end position="272"/>
    </location>
</feature>
<dbReference type="InterPro" id="IPR036400">
    <property type="entry name" value="Cyt_B5-like_heme/steroid_sf"/>
</dbReference>
<sequence length="272" mass="30347">MAFYSIFTEAIPAYTGLSPAAFFTILALMFGVYRLVCGMFVAPEDSKAEEKNFNPMESFQFADPVQLGDVTVEDLRAYDGSDPKKPLLMAIKGQIYDVSRSRFGTGYEHLKIVGTGLRQNNSYAVALVDLRCCNLRDDANAITYIKNCNQSKRKMQLFDKFCLMLPHNVVIESSACSVILKMFYGPGGPYALFAGRDASRALALMSFDPQDLTGNIEGLSSSELEVLQDWEFKFMEKYVKVGQLVSESAKTEDIGSGEKTERCEDQEPKKEI</sequence>
<evidence type="ECO:0000256" key="10">
    <source>
        <dbReference type="SAM" id="Phobius"/>
    </source>
</evidence>
<name>A0A835DD11_TETSI</name>
<evidence type="ECO:0000256" key="4">
    <source>
        <dbReference type="ARBA" id="ARBA00022723"/>
    </source>
</evidence>
<comment type="subcellular location">
    <subcellularLocation>
        <location evidence="1">Endoplasmic reticulum</location>
    </subcellularLocation>
</comment>